<keyword evidence="8 9" id="KW-0472">Membrane</keyword>
<dbReference type="EMBL" id="CP110820">
    <property type="protein sequence ID" value="WPX97306.1"/>
    <property type="molecule type" value="Genomic_DNA"/>
</dbReference>
<dbReference type="Proteomes" id="UP001327219">
    <property type="component" value="Chromosome"/>
</dbReference>
<keyword evidence="7 9" id="KW-1133">Transmembrane helix</keyword>
<evidence type="ECO:0000256" key="2">
    <source>
        <dbReference type="ARBA" id="ARBA00004141"/>
    </source>
</evidence>
<feature type="domain" description="EamA" evidence="10">
    <location>
        <begin position="16"/>
        <end position="150"/>
    </location>
</feature>
<feature type="transmembrane region" description="Helical" evidence="9">
    <location>
        <begin position="188"/>
        <end position="207"/>
    </location>
</feature>
<dbReference type="InterPro" id="IPR000620">
    <property type="entry name" value="EamA_dom"/>
</dbReference>
<reference evidence="11 12" key="1">
    <citation type="submission" date="2022-11" db="EMBL/GenBank/DDBJ databases">
        <title>Host association and intracellularity evolved multiple times independently in the Rickettsiales.</title>
        <authorList>
            <person name="Castelli M."/>
            <person name="Nardi T."/>
            <person name="Gammuto L."/>
            <person name="Bellinzona G."/>
            <person name="Sabaneyeva E."/>
            <person name="Potekhin A."/>
            <person name="Serra V."/>
            <person name="Petroni G."/>
            <person name="Sassera D."/>
        </authorList>
    </citation>
    <scope>NUCLEOTIDE SEQUENCE [LARGE SCALE GENOMIC DNA]</scope>
    <source>
        <strain evidence="11 12">NDG2</strain>
    </source>
</reference>
<dbReference type="PANTHER" id="PTHR22911">
    <property type="entry name" value="ACYL-MALONYL CONDENSING ENZYME-RELATED"/>
    <property type="match status" value="1"/>
</dbReference>
<dbReference type="InterPro" id="IPR037185">
    <property type="entry name" value="EmrE-like"/>
</dbReference>
<evidence type="ECO:0000256" key="4">
    <source>
        <dbReference type="ARBA" id="ARBA00019341"/>
    </source>
</evidence>
<evidence type="ECO:0000256" key="3">
    <source>
        <dbReference type="ARBA" id="ARBA00009853"/>
    </source>
</evidence>
<keyword evidence="6" id="KW-0813">Transport</keyword>
<evidence type="ECO:0000256" key="7">
    <source>
        <dbReference type="ARBA" id="ARBA00022989"/>
    </source>
</evidence>
<name>A0ABZ0UPX4_9RICK</name>
<comment type="function">
    <text evidence="1">Transports S-adenosylmethionine.</text>
</comment>
<feature type="transmembrane region" description="Helical" evidence="9">
    <location>
        <begin position="227"/>
        <end position="244"/>
    </location>
</feature>
<evidence type="ECO:0000256" key="8">
    <source>
        <dbReference type="ARBA" id="ARBA00023136"/>
    </source>
</evidence>
<feature type="transmembrane region" description="Helical" evidence="9">
    <location>
        <begin position="136"/>
        <end position="152"/>
    </location>
</feature>
<feature type="transmembrane region" description="Helical" evidence="9">
    <location>
        <begin position="51"/>
        <end position="71"/>
    </location>
</feature>
<feature type="transmembrane region" description="Helical" evidence="9">
    <location>
        <begin position="12"/>
        <end position="35"/>
    </location>
</feature>
<keyword evidence="12" id="KW-1185">Reference proteome</keyword>
<evidence type="ECO:0000313" key="11">
    <source>
        <dbReference type="EMBL" id="WPX97306.1"/>
    </source>
</evidence>
<feature type="transmembrane region" description="Helical" evidence="9">
    <location>
        <begin position="158"/>
        <end position="176"/>
    </location>
</feature>
<evidence type="ECO:0000256" key="1">
    <source>
        <dbReference type="ARBA" id="ARBA00004028"/>
    </source>
</evidence>
<comment type="subcellular location">
    <subcellularLocation>
        <location evidence="2">Membrane</location>
        <topology evidence="2">Multi-pass membrane protein</topology>
    </subcellularLocation>
</comment>
<keyword evidence="6" id="KW-0029">Amino-acid transport</keyword>
<evidence type="ECO:0000313" key="12">
    <source>
        <dbReference type="Proteomes" id="UP001327219"/>
    </source>
</evidence>
<comment type="similarity">
    <text evidence="3">Belongs to the drug/metabolite transporter (DMT) superfamily. 10 TMS drug/metabolite exporter (DME) (TC 2.A.7.3) family.</text>
</comment>
<protein>
    <recommendedName>
        <fullName evidence="4">S-adenosylmethionine uptake transporter</fullName>
    </recommendedName>
</protein>
<feature type="transmembrane region" description="Helical" evidence="9">
    <location>
        <begin position="265"/>
        <end position="281"/>
    </location>
</feature>
<feature type="transmembrane region" description="Helical" evidence="9">
    <location>
        <begin position="287"/>
        <end position="305"/>
    </location>
</feature>
<keyword evidence="5 9" id="KW-0812">Transmembrane</keyword>
<proteinExistence type="inferred from homology"/>
<gene>
    <name evidence="11" type="ORF">Bandiella_01454</name>
</gene>
<sequence>MAKSKESYFKSNPHISGILLMTTNAFFMSLLYVVVKVLTNNMHISSNQVGLLYKLSIVVITLLSCMKLGFVHHLKTKKLFFHALRGFFSIVGSLSMFYAVSVLNVVDAAAISELTPSVMAVTGILLFNENITVPKMVLFIGTIVGVILMNFDKNIESGYFYAFLALAAWSLNNIVVKKLTKTEHSRAQLFYSALFASVFAMPVAFFSFSFDPTNYALDFTAREWPTFSFHAIVLILCASIASLLHKLSFFRAYKLADISIVGPYDYLRLPFTGMLAYIILGEMITDVYSIIGYTVIIISGIYFVMHKKKKESR</sequence>
<feature type="domain" description="EamA" evidence="10">
    <location>
        <begin position="157"/>
        <end position="304"/>
    </location>
</feature>
<feature type="transmembrane region" description="Helical" evidence="9">
    <location>
        <begin position="83"/>
        <end position="103"/>
    </location>
</feature>
<organism evidence="11 12">
    <name type="scientific">Candidatus Bandiella euplotis</name>
    <dbReference type="NCBI Taxonomy" id="1664265"/>
    <lineage>
        <taxon>Bacteria</taxon>
        <taxon>Pseudomonadati</taxon>
        <taxon>Pseudomonadota</taxon>
        <taxon>Alphaproteobacteria</taxon>
        <taxon>Rickettsiales</taxon>
        <taxon>Candidatus Midichloriaceae</taxon>
        <taxon>Candidatus Bandiella</taxon>
    </lineage>
</organism>
<dbReference type="PANTHER" id="PTHR22911:SF6">
    <property type="entry name" value="SOLUTE CARRIER FAMILY 35 MEMBER G1"/>
    <property type="match status" value="1"/>
</dbReference>
<evidence type="ECO:0000256" key="5">
    <source>
        <dbReference type="ARBA" id="ARBA00022692"/>
    </source>
</evidence>
<dbReference type="SUPFAM" id="SSF103481">
    <property type="entry name" value="Multidrug resistance efflux transporter EmrE"/>
    <property type="match status" value="2"/>
</dbReference>
<evidence type="ECO:0000256" key="6">
    <source>
        <dbReference type="ARBA" id="ARBA00022970"/>
    </source>
</evidence>
<dbReference type="RefSeq" id="WP_323732855.1">
    <property type="nucleotide sequence ID" value="NZ_CP110820.1"/>
</dbReference>
<dbReference type="Pfam" id="PF00892">
    <property type="entry name" value="EamA"/>
    <property type="match status" value="2"/>
</dbReference>
<evidence type="ECO:0000256" key="9">
    <source>
        <dbReference type="SAM" id="Phobius"/>
    </source>
</evidence>
<evidence type="ECO:0000259" key="10">
    <source>
        <dbReference type="Pfam" id="PF00892"/>
    </source>
</evidence>
<accession>A0ABZ0UPX4</accession>